<evidence type="ECO:0000256" key="1">
    <source>
        <dbReference type="SAM" id="SignalP"/>
    </source>
</evidence>
<evidence type="ECO:0000313" key="2">
    <source>
        <dbReference type="EMBL" id="RGX77768.1"/>
    </source>
</evidence>
<feature type="chain" id="PRO_5019297028" description="Carboxypeptidase regulatory-like domain-containing protein" evidence="1">
    <location>
        <begin position="21"/>
        <end position="107"/>
    </location>
</feature>
<proteinExistence type="predicted"/>
<dbReference type="Proteomes" id="UP000286075">
    <property type="component" value="Unassembled WGS sequence"/>
</dbReference>
<keyword evidence="1" id="KW-0732">Signal</keyword>
<sequence length="107" mass="12143">MRLIKAILFCLCMCSFDLYAQVNVTGIVNDNTGETLPGVSILAKDGDRTYGTTTQRAGSIYPTCPIYRSDRLDPIKIAFVNKFHFTVIYEHIAQRFIRQLHTIQIIS</sequence>
<reference evidence="2 3" key="1">
    <citation type="submission" date="2018-08" db="EMBL/GenBank/DDBJ databases">
        <title>A genome reference for cultivated species of the human gut microbiota.</title>
        <authorList>
            <person name="Zou Y."/>
            <person name="Xue W."/>
            <person name="Luo G."/>
        </authorList>
    </citation>
    <scope>NUCLEOTIDE SEQUENCE [LARGE SCALE GENOMIC DNA]</scope>
    <source>
        <strain evidence="2 3">OF03-9BH</strain>
    </source>
</reference>
<evidence type="ECO:0008006" key="4">
    <source>
        <dbReference type="Google" id="ProtNLM"/>
    </source>
</evidence>
<gene>
    <name evidence="2" type="ORF">DXA68_14415</name>
</gene>
<evidence type="ECO:0000313" key="3">
    <source>
        <dbReference type="Proteomes" id="UP000286075"/>
    </source>
</evidence>
<feature type="signal peptide" evidence="1">
    <location>
        <begin position="1"/>
        <end position="20"/>
    </location>
</feature>
<dbReference type="EMBL" id="QSCF01000023">
    <property type="protein sequence ID" value="RGX77768.1"/>
    <property type="molecule type" value="Genomic_DNA"/>
</dbReference>
<protein>
    <recommendedName>
        <fullName evidence="4">Carboxypeptidase regulatory-like domain-containing protein</fullName>
    </recommendedName>
</protein>
<dbReference type="InterPro" id="IPR008969">
    <property type="entry name" value="CarboxyPept-like_regulatory"/>
</dbReference>
<dbReference type="SUPFAM" id="SSF49464">
    <property type="entry name" value="Carboxypeptidase regulatory domain-like"/>
    <property type="match status" value="1"/>
</dbReference>
<name>A0A413H2Q0_9BACE</name>
<dbReference type="AlphaFoldDB" id="A0A413H2Q0"/>
<organism evidence="2 3">
    <name type="scientific">Bacteroides stercorirosoris</name>
    <dbReference type="NCBI Taxonomy" id="871324"/>
    <lineage>
        <taxon>Bacteria</taxon>
        <taxon>Pseudomonadati</taxon>
        <taxon>Bacteroidota</taxon>
        <taxon>Bacteroidia</taxon>
        <taxon>Bacteroidales</taxon>
        <taxon>Bacteroidaceae</taxon>
        <taxon>Bacteroides</taxon>
    </lineage>
</organism>
<comment type="caution">
    <text evidence="2">The sequence shown here is derived from an EMBL/GenBank/DDBJ whole genome shotgun (WGS) entry which is preliminary data.</text>
</comment>
<accession>A0A413H2Q0</accession>